<dbReference type="Pfam" id="PF02118">
    <property type="entry name" value="Srg"/>
    <property type="match status" value="1"/>
</dbReference>
<dbReference type="EMBL" id="BTSX01000004">
    <property type="protein sequence ID" value="GMS94929.1"/>
    <property type="molecule type" value="Genomic_DNA"/>
</dbReference>
<dbReference type="Proteomes" id="UP001432027">
    <property type="component" value="Unassembled WGS sequence"/>
</dbReference>
<protein>
    <recommendedName>
        <fullName evidence="6">Serpentine receptor class gamma</fullName>
    </recommendedName>
</protein>
<feature type="transmembrane region" description="Helical" evidence="6">
    <location>
        <begin position="92"/>
        <end position="115"/>
    </location>
</feature>
<comment type="caution">
    <text evidence="6">Lacks conserved residue(s) required for the propagation of feature annotation.</text>
</comment>
<dbReference type="InterPro" id="IPR000609">
    <property type="entry name" value="7TM_GPCR_serpentine_rcpt_Srg"/>
</dbReference>
<gene>
    <name evidence="7" type="ORF">PENTCL1PPCAC_17104</name>
</gene>
<evidence type="ECO:0000256" key="3">
    <source>
        <dbReference type="ARBA" id="ARBA00022692"/>
    </source>
</evidence>
<dbReference type="AlphaFoldDB" id="A0AAV5TLG9"/>
<evidence type="ECO:0000256" key="2">
    <source>
        <dbReference type="ARBA" id="ARBA00005692"/>
    </source>
</evidence>
<dbReference type="PANTHER" id="PTHR31552">
    <property type="entry name" value="SERPENTINE RECEPTOR CLASS GAMMA"/>
    <property type="match status" value="1"/>
</dbReference>
<evidence type="ECO:0000256" key="4">
    <source>
        <dbReference type="ARBA" id="ARBA00022989"/>
    </source>
</evidence>
<comment type="similarity">
    <text evidence="2 6">Belongs to the nematode receptor-like protein srg family.</text>
</comment>
<feature type="non-terminal residue" evidence="7">
    <location>
        <position position="1"/>
    </location>
</feature>
<keyword evidence="8" id="KW-1185">Reference proteome</keyword>
<dbReference type="GO" id="GO:0007606">
    <property type="term" value="P:sensory perception of chemical stimulus"/>
    <property type="evidence" value="ECO:0007669"/>
    <property type="project" value="UniProtKB-UniRule"/>
</dbReference>
<dbReference type="GO" id="GO:0016020">
    <property type="term" value="C:membrane"/>
    <property type="evidence" value="ECO:0007669"/>
    <property type="project" value="UniProtKB-SubCell"/>
</dbReference>
<dbReference type="GO" id="GO:0004888">
    <property type="term" value="F:transmembrane signaling receptor activity"/>
    <property type="evidence" value="ECO:0007669"/>
    <property type="project" value="InterPro"/>
</dbReference>
<dbReference type="Gene3D" id="1.20.1070.10">
    <property type="entry name" value="Rhodopsin 7-helix transmembrane proteins"/>
    <property type="match status" value="1"/>
</dbReference>
<evidence type="ECO:0000313" key="7">
    <source>
        <dbReference type="EMBL" id="GMS94929.1"/>
    </source>
</evidence>
<comment type="subcellular location">
    <subcellularLocation>
        <location evidence="1">Membrane</location>
        <topology evidence="1">Multi-pass membrane protein</topology>
    </subcellularLocation>
</comment>
<comment type="caution">
    <text evidence="7">The sequence shown here is derived from an EMBL/GenBank/DDBJ whole genome shotgun (WGS) entry which is preliminary data.</text>
</comment>
<dbReference type="SUPFAM" id="SSF81321">
    <property type="entry name" value="Family A G protein-coupled receptor-like"/>
    <property type="match status" value="1"/>
</dbReference>
<dbReference type="PANTHER" id="PTHR31552:SF8">
    <property type="entry name" value="SERPENTINE RECEPTOR CLASS GAMMA"/>
    <property type="match status" value="1"/>
</dbReference>
<keyword evidence="4 6" id="KW-1133">Transmembrane helix</keyword>
<organism evidence="7 8">
    <name type="scientific">Pristionchus entomophagus</name>
    <dbReference type="NCBI Taxonomy" id="358040"/>
    <lineage>
        <taxon>Eukaryota</taxon>
        <taxon>Metazoa</taxon>
        <taxon>Ecdysozoa</taxon>
        <taxon>Nematoda</taxon>
        <taxon>Chromadorea</taxon>
        <taxon>Rhabditida</taxon>
        <taxon>Rhabditina</taxon>
        <taxon>Diplogasteromorpha</taxon>
        <taxon>Diplogasteroidea</taxon>
        <taxon>Neodiplogasteridae</taxon>
        <taxon>Pristionchus</taxon>
    </lineage>
</organism>
<reference evidence="7" key="1">
    <citation type="submission" date="2023-10" db="EMBL/GenBank/DDBJ databases">
        <title>Genome assembly of Pristionchus species.</title>
        <authorList>
            <person name="Yoshida K."/>
            <person name="Sommer R.J."/>
        </authorList>
    </citation>
    <scope>NUCLEOTIDE SEQUENCE</scope>
    <source>
        <strain evidence="7">RS0144</strain>
    </source>
</reference>
<evidence type="ECO:0000256" key="5">
    <source>
        <dbReference type="ARBA" id="ARBA00023136"/>
    </source>
</evidence>
<feature type="transmembrane region" description="Helical" evidence="6">
    <location>
        <begin position="127"/>
        <end position="147"/>
    </location>
</feature>
<keyword evidence="5 6" id="KW-0472">Membrane</keyword>
<proteinExistence type="inferred from homology"/>
<name>A0AAV5TLG9_9BILA</name>
<evidence type="ECO:0000313" key="8">
    <source>
        <dbReference type="Proteomes" id="UP001432027"/>
    </source>
</evidence>
<feature type="transmembrane region" description="Helical" evidence="6">
    <location>
        <begin position="40"/>
        <end position="60"/>
    </location>
</feature>
<feature type="non-terminal residue" evidence="7">
    <location>
        <position position="148"/>
    </location>
</feature>
<keyword evidence="3 6" id="KW-0812">Transmembrane</keyword>
<accession>A0AAV5TLG9</accession>
<evidence type="ECO:0000256" key="6">
    <source>
        <dbReference type="RuleBase" id="RU280813"/>
    </source>
</evidence>
<sequence length="148" mass="17261">QKFLVDYVYYAQNSVTVLMTFDRFLAVCHTREFENWQRWVPLYALLMFSATFSLHFLLYFDKANVGSRFVYNSILDCYSLSTNSYQIHNKSILWQATVGTICLLVCAGLNVRTLIRLRRLYVANKRIEISFLAISLFTFLAQTANVIV</sequence>
<evidence type="ECO:0000256" key="1">
    <source>
        <dbReference type="ARBA" id="ARBA00004141"/>
    </source>
</evidence>